<dbReference type="Pfam" id="PF00534">
    <property type="entry name" value="Glycos_transf_1"/>
    <property type="match status" value="1"/>
</dbReference>
<dbReference type="SUPFAM" id="SSF53756">
    <property type="entry name" value="UDP-Glycosyltransferase/glycogen phosphorylase"/>
    <property type="match status" value="1"/>
</dbReference>
<dbReference type="RefSeq" id="WP_284133824.1">
    <property type="nucleotide sequence ID" value="NZ_JASKYM010000014.1"/>
</dbReference>
<gene>
    <name evidence="2" type="ORF">QOZ84_15585</name>
</gene>
<dbReference type="EMBL" id="JASKYM010000014">
    <property type="protein sequence ID" value="MDK2564956.1"/>
    <property type="molecule type" value="Genomic_DNA"/>
</dbReference>
<dbReference type="Proteomes" id="UP001301012">
    <property type="component" value="Unassembled WGS sequence"/>
</dbReference>
<name>A0ABT7EDF3_9FIRM</name>
<keyword evidence="3" id="KW-1185">Reference proteome</keyword>
<accession>A0ABT7EDF3</accession>
<protein>
    <recommendedName>
        <fullName evidence="1">Glycosyl transferase family 1 domain-containing protein</fullName>
    </recommendedName>
</protein>
<dbReference type="InterPro" id="IPR001296">
    <property type="entry name" value="Glyco_trans_1"/>
</dbReference>
<reference evidence="2 3" key="1">
    <citation type="submission" date="2023-05" db="EMBL/GenBank/DDBJ databases">
        <title>Rombocin, a short stable natural nisin variant, displays selective antimicrobial activity against Listeria monocytogenes and employs dual mode of action to kill target bacterial strains.</title>
        <authorList>
            <person name="Wambui J."/>
            <person name="Stephan R."/>
            <person name="Kuipers O.P."/>
        </authorList>
    </citation>
    <scope>NUCLEOTIDE SEQUENCE [LARGE SCALE GENOMIC DNA]</scope>
    <source>
        <strain evidence="2 3">RC002</strain>
    </source>
</reference>
<proteinExistence type="predicted"/>
<organism evidence="2 3">
    <name type="scientific">Romboutsia sedimentorum</name>
    <dbReference type="NCBI Taxonomy" id="1368474"/>
    <lineage>
        <taxon>Bacteria</taxon>
        <taxon>Bacillati</taxon>
        <taxon>Bacillota</taxon>
        <taxon>Clostridia</taxon>
        <taxon>Peptostreptococcales</taxon>
        <taxon>Peptostreptococcaceae</taxon>
        <taxon>Romboutsia</taxon>
    </lineage>
</organism>
<evidence type="ECO:0000259" key="1">
    <source>
        <dbReference type="Pfam" id="PF00534"/>
    </source>
</evidence>
<feature type="domain" description="Glycosyl transferase family 1" evidence="1">
    <location>
        <begin position="308"/>
        <end position="455"/>
    </location>
</feature>
<comment type="caution">
    <text evidence="2">The sequence shown here is derived from an EMBL/GenBank/DDBJ whole genome shotgun (WGS) entry which is preliminary data.</text>
</comment>
<sequence length="483" mass="55973">MNNVNLNILKISKEILDTGIDKIELNNKDILNNILFSISYHYDINKDIRCIVAFEKICKNINVDINIRIFLYWQFVRISFLNKEILKSINIKEIYDSILDTVNQSSALKEISEIKEKNKQIAVFITNQFLSYEHSPTKILLSMIKSINDKFSEIHEIYIFNSTEMPKISPCSYYKPSVFNHINISDEYFYYLMKLASIDRCEVNYFDDIDETNSLKKIDNMLEEIYTLKPNFIISIGGSNILADMCNNFTDVYTYGTTRDTPIAKTKYLVKSLNTTKIKEILINDKQSIIEIPQGFFGLEDKYDESYIREQFEIPNDLFLISIVGNRLEEELSDKFIDICKDILIKNKNTGIVFIGEYNKECLKNKLPKDVYNRLYTIGFKNNLISAIALSDMFLNPKRTGGGYGGLAAILCNIPVISINTGDVSELLSDEFKVSSYSEMFDLVNSIIENNDLYIRMCDKIKILSNKYEGKDWDLLINYILQK</sequence>
<evidence type="ECO:0000313" key="2">
    <source>
        <dbReference type="EMBL" id="MDK2564956.1"/>
    </source>
</evidence>
<evidence type="ECO:0000313" key="3">
    <source>
        <dbReference type="Proteomes" id="UP001301012"/>
    </source>
</evidence>
<dbReference type="Gene3D" id="3.40.50.2000">
    <property type="entry name" value="Glycogen Phosphorylase B"/>
    <property type="match status" value="1"/>
</dbReference>